<feature type="transmembrane region" description="Helical" evidence="1">
    <location>
        <begin position="12"/>
        <end position="45"/>
    </location>
</feature>
<organism evidence="2 3">
    <name type="scientific">Kineosphaera limosa NBRC 100340</name>
    <dbReference type="NCBI Taxonomy" id="1184609"/>
    <lineage>
        <taxon>Bacteria</taxon>
        <taxon>Bacillati</taxon>
        <taxon>Actinomycetota</taxon>
        <taxon>Actinomycetes</taxon>
        <taxon>Micrococcales</taxon>
        <taxon>Dermatophilaceae</taxon>
        <taxon>Kineosphaera</taxon>
    </lineage>
</organism>
<evidence type="ECO:0000313" key="3">
    <source>
        <dbReference type="Proteomes" id="UP000008366"/>
    </source>
</evidence>
<protein>
    <submittedName>
        <fullName evidence="2">Uncharacterized protein</fullName>
    </submittedName>
</protein>
<sequence>MLRPTGFKANLIMGLTPLVAVVLFFATRSWMWFLLVPVVGVWLYGPNGDR</sequence>
<dbReference type="OrthoDB" id="3534574at2"/>
<dbReference type="AlphaFoldDB" id="K6WZU1"/>
<dbReference type="STRING" id="1184609.KILIM_076_00220"/>
<evidence type="ECO:0000313" key="2">
    <source>
        <dbReference type="EMBL" id="GAB97637.1"/>
    </source>
</evidence>
<keyword evidence="1" id="KW-0472">Membrane</keyword>
<keyword evidence="1" id="KW-0812">Transmembrane</keyword>
<dbReference type="Proteomes" id="UP000008366">
    <property type="component" value="Unassembled WGS sequence"/>
</dbReference>
<dbReference type="EMBL" id="BAHD01000076">
    <property type="protein sequence ID" value="GAB97637.1"/>
    <property type="molecule type" value="Genomic_DNA"/>
</dbReference>
<comment type="caution">
    <text evidence="2">The sequence shown here is derived from an EMBL/GenBank/DDBJ whole genome shotgun (WGS) entry which is preliminary data.</text>
</comment>
<gene>
    <name evidence="2" type="ORF">KILIM_076_00220</name>
</gene>
<dbReference type="RefSeq" id="WP_006594169.1">
    <property type="nucleotide sequence ID" value="NZ_BAHD01000076.1"/>
</dbReference>
<keyword evidence="1" id="KW-1133">Transmembrane helix</keyword>
<proteinExistence type="predicted"/>
<name>K6WZU1_9MICO</name>
<keyword evidence="3" id="KW-1185">Reference proteome</keyword>
<reference evidence="2 3" key="1">
    <citation type="submission" date="2012-08" db="EMBL/GenBank/DDBJ databases">
        <title>Whole genome shotgun sequence of Kineosphaera limosa NBRC 100340.</title>
        <authorList>
            <person name="Yoshida I."/>
            <person name="Isaki S."/>
            <person name="Hosoyama A."/>
            <person name="Tsuchikane K."/>
            <person name="Katsumata H."/>
            <person name="Ando Y."/>
            <person name="Ohji S."/>
            <person name="Hamada M."/>
            <person name="Tamura T."/>
            <person name="Yamazoe A."/>
            <person name="Yamazaki S."/>
            <person name="Fujita N."/>
        </authorList>
    </citation>
    <scope>NUCLEOTIDE SEQUENCE [LARGE SCALE GENOMIC DNA]</scope>
    <source>
        <strain evidence="2 3">NBRC 100340</strain>
    </source>
</reference>
<accession>K6WZU1</accession>
<evidence type="ECO:0000256" key="1">
    <source>
        <dbReference type="SAM" id="Phobius"/>
    </source>
</evidence>